<name>A0A179T620_9BACI</name>
<dbReference type="PROSITE" id="PS00758">
    <property type="entry name" value="ARGE_DAPE_CPG2_1"/>
    <property type="match status" value="1"/>
</dbReference>
<dbReference type="InterPro" id="IPR017150">
    <property type="entry name" value="Pept_M20_glutamate_carboxypep"/>
</dbReference>
<dbReference type="Proteomes" id="UP000078534">
    <property type="component" value="Unassembled WGS sequence"/>
</dbReference>
<keyword evidence="2" id="KW-0479">Metal-binding</keyword>
<feature type="active site" description="Proton acceptor" evidence="5">
    <location>
        <position position="143"/>
    </location>
</feature>
<dbReference type="SUPFAM" id="SSF55031">
    <property type="entry name" value="Bacterial exopeptidase dimerisation domain"/>
    <property type="match status" value="1"/>
</dbReference>
<dbReference type="Gene3D" id="3.40.630.10">
    <property type="entry name" value="Zn peptidases"/>
    <property type="match status" value="1"/>
</dbReference>
<evidence type="ECO:0000256" key="5">
    <source>
        <dbReference type="PIRSR" id="PIRSR037238-1"/>
    </source>
</evidence>
<dbReference type="STRING" id="152268.A6K24_00450"/>
<dbReference type="InterPro" id="IPR002933">
    <property type="entry name" value="Peptidase_M20"/>
</dbReference>
<evidence type="ECO:0000256" key="2">
    <source>
        <dbReference type="ARBA" id="ARBA00022723"/>
    </source>
</evidence>
<comment type="cofactor">
    <cofactor evidence="1">
        <name>Zn(2+)</name>
        <dbReference type="ChEBI" id="CHEBI:29105"/>
    </cofactor>
</comment>
<comment type="caution">
    <text evidence="7">The sequence shown here is derived from an EMBL/GenBank/DDBJ whole genome shotgun (WGS) entry which is preliminary data.</text>
</comment>
<dbReference type="Pfam" id="PF07687">
    <property type="entry name" value="M20_dimer"/>
    <property type="match status" value="1"/>
</dbReference>
<dbReference type="RefSeq" id="WP_232328934.1">
    <property type="nucleotide sequence ID" value="NZ_LWSG01000001.1"/>
</dbReference>
<dbReference type="InterPro" id="IPR001261">
    <property type="entry name" value="ArgE/DapE_CS"/>
</dbReference>
<organism evidence="7 8">
    <name type="scientific">Metabacillus litoralis</name>
    <dbReference type="NCBI Taxonomy" id="152268"/>
    <lineage>
        <taxon>Bacteria</taxon>
        <taxon>Bacillati</taxon>
        <taxon>Bacillota</taxon>
        <taxon>Bacilli</taxon>
        <taxon>Bacillales</taxon>
        <taxon>Bacillaceae</taxon>
        <taxon>Metabacillus</taxon>
    </lineage>
</organism>
<feature type="domain" description="Peptidase M20 dimerisation" evidence="6">
    <location>
        <begin position="178"/>
        <end position="279"/>
    </location>
</feature>
<accession>A0A179T620</accession>
<keyword evidence="7" id="KW-0121">Carboxypeptidase</keyword>
<dbReference type="GO" id="GO:0046872">
    <property type="term" value="F:metal ion binding"/>
    <property type="evidence" value="ECO:0007669"/>
    <property type="project" value="UniProtKB-KW"/>
</dbReference>
<dbReference type="PIRSF" id="PIRSF037238">
    <property type="entry name" value="Carboxypeptidase_G2"/>
    <property type="match status" value="1"/>
</dbReference>
<keyword evidence="8" id="KW-1185">Reference proteome</keyword>
<dbReference type="PANTHER" id="PTHR43808:SF9">
    <property type="entry name" value="BLL0789 PROTEIN"/>
    <property type="match status" value="1"/>
</dbReference>
<dbReference type="InterPro" id="IPR011650">
    <property type="entry name" value="Peptidase_M20_dimer"/>
</dbReference>
<proteinExistence type="predicted"/>
<dbReference type="EMBL" id="LWSG01000001">
    <property type="protein sequence ID" value="OAS89074.1"/>
    <property type="molecule type" value="Genomic_DNA"/>
</dbReference>
<sequence length="379" mass="41390">MIETYLESKKHEIIELLEILVNTDSGTYNKEGVDAVGEILIEKFEEIGMEVKVHPEQKLGNHLEIKALSDSDPKIMIIAHMDTVFPKGEAKKRPFNVIGNKAFGPGVNDEKASHVQVLYALKALKEAGSDAYKNVHIIFNSDEEIGSPASKPLIKQVAENKQYSIVVECSRPNGGIVTERKGVGHFTLVVKGKSAHAGVEPERGRSAIEEISHKILKLQELNDYEEGISVNVGYVHGGTSTNTIPSAAKAEIDVRYKNEQQAAEIVRKITEISQKEHVSGTSTKLKGDISRPPMQKTNETEQLINVIQEVAAEIDISIREVSSGGGSDASFTAIEGIPTVDGMGPMGEFSHSEKDEYTDLKTFPKFTALLAKTIEKLSG</sequence>
<evidence type="ECO:0000259" key="6">
    <source>
        <dbReference type="Pfam" id="PF07687"/>
    </source>
</evidence>
<dbReference type="InterPro" id="IPR036264">
    <property type="entry name" value="Bact_exopeptidase_dim_dom"/>
</dbReference>
<dbReference type="AlphaFoldDB" id="A0A179T620"/>
<keyword evidence="3" id="KW-0378">Hydrolase</keyword>
<keyword evidence="7" id="KW-0645">Protease</keyword>
<dbReference type="Gene3D" id="3.30.70.360">
    <property type="match status" value="1"/>
</dbReference>
<dbReference type="GO" id="GO:0004180">
    <property type="term" value="F:carboxypeptidase activity"/>
    <property type="evidence" value="ECO:0007669"/>
    <property type="project" value="UniProtKB-KW"/>
</dbReference>
<evidence type="ECO:0000256" key="4">
    <source>
        <dbReference type="ARBA" id="ARBA00022833"/>
    </source>
</evidence>
<dbReference type="InterPro" id="IPR050072">
    <property type="entry name" value="Peptidase_M20A"/>
</dbReference>
<dbReference type="SUPFAM" id="SSF53187">
    <property type="entry name" value="Zn-dependent exopeptidases"/>
    <property type="match status" value="1"/>
</dbReference>
<gene>
    <name evidence="7" type="ORF">A6K24_00450</name>
</gene>
<dbReference type="CDD" id="cd03885">
    <property type="entry name" value="M20_CPDG2"/>
    <property type="match status" value="1"/>
</dbReference>
<dbReference type="PANTHER" id="PTHR43808">
    <property type="entry name" value="ACETYLORNITHINE DEACETYLASE"/>
    <property type="match status" value="1"/>
</dbReference>
<dbReference type="Pfam" id="PF01546">
    <property type="entry name" value="Peptidase_M20"/>
    <property type="match status" value="1"/>
</dbReference>
<reference evidence="8" key="1">
    <citation type="submission" date="2016-04" db="EMBL/GenBank/DDBJ databases">
        <authorList>
            <person name="Lyu Z."/>
            <person name="Lyu W."/>
        </authorList>
    </citation>
    <scope>NUCLEOTIDE SEQUENCE [LARGE SCALE GENOMIC DNA]</scope>
    <source>
        <strain evidence="8">C44</strain>
    </source>
</reference>
<evidence type="ECO:0000313" key="8">
    <source>
        <dbReference type="Proteomes" id="UP000078534"/>
    </source>
</evidence>
<evidence type="ECO:0000256" key="3">
    <source>
        <dbReference type="ARBA" id="ARBA00022801"/>
    </source>
</evidence>
<evidence type="ECO:0000313" key="7">
    <source>
        <dbReference type="EMBL" id="OAS89074.1"/>
    </source>
</evidence>
<evidence type="ECO:0000256" key="1">
    <source>
        <dbReference type="ARBA" id="ARBA00001947"/>
    </source>
</evidence>
<keyword evidence="4" id="KW-0862">Zinc</keyword>
<feature type="active site" evidence="5">
    <location>
        <position position="82"/>
    </location>
</feature>
<protein>
    <submittedName>
        <fullName evidence="7">Carboxypeptidase</fullName>
    </submittedName>
</protein>